<dbReference type="GO" id="GO:0008173">
    <property type="term" value="F:RNA methyltransferase activity"/>
    <property type="evidence" value="ECO:0007669"/>
    <property type="project" value="InterPro"/>
</dbReference>
<protein>
    <submittedName>
        <fullName evidence="5">tRNA/rRNA methyltransferase (SpoU)</fullName>
    </submittedName>
</protein>
<gene>
    <name evidence="5" type="ORF">NBG4_30066</name>
</gene>
<evidence type="ECO:0000259" key="4">
    <source>
        <dbReference type="SMART" id="SM00967"/>
    </source>
</evidence>
<reference evidence="6" key="1">
    <citation type="submission" date="2018-03" db="EMBL/GenBank/DDBJ databases">
        <authorList>
            <person name="Zecchin S."/>
        </authorList>
    </citation>
    <scope>NUCLEOTIDE SEQUENCE [LARGE SCALE GENOMIC DNA]</scope>
</reference>
<dbReference type="PANTHER" id="PTHR43191">
    <property type="entry name" value="RRNA METHYLTRANSFERASE 3"/>
    <property type="match status" value="1"/>
</dbReference>
<dbReference type="InterPro" id="IPR029028">
    <property type="entry name" value="Alpha/beta_knot_MTases"/>
</dbReference>
<evidence type="ECO:0000256" key="1">
    <source>
        <dbReference type="ARBA" id="ARBA00007228"/>
    </source>
</evidence>
<dbReference type="InterPro" id="IPR029064">
    <property type="entry name" value="Ribosomal_eL30-like_sf"/>
</dbReference>
<dbReference type="GO" id="GO:0006396">
    <property type="term" value="P:RNA processing"/>
    <property type="evidence" value="ECO:0007669"/>
    <property type="project" value="InterPro"/>
</dbReference>
<keyword evidence="6" id="KW-1185">Reference proteome</keyword>
<keyword evidence="3 5" id="KW-0808">Transferase</keyword>
<name>A0A2U3QH00_9BACT</name>
<evidence type="ECO:0000313" key="6">
    <source>
        <dbReference type="Proteomes" id="UP000245125"/>
    </source>
</evidence>
<keyword evidence="2 5" id="KW-0489">Methyltransferase</keyword>
<dbReference type="EMBL" id="OUUY01000075">
    <property type="protein sequence ID" value="SPQ00672.1"/>
    <property type="molecule type" value="Genomic_DNA"/>
</dbReference>
<dbReference type="InterPro" id="IPR051259">
    <property type="entry name" value="rRNA_Methyltransferase"/>
</dbReference>
<dbReference type="Proteomes" id="UP000245125">
    <property type="component" value="Unassembled WGS sequence"/>
</dbReference>
<dbReference type="SUPFAM" id="SSF55315">
    <property type="entry name" value="L30e-like"/>
    <property type="match status" value="1"/>
</dbReference>
<dbReference type="Pfam" id="PF00588">
    <property type="entry name" value="SpoU_methylase"/>
    <property type="match status" value="1"/>
</dbReference>
<dbReference type="GO" id="GO:0032259">
    <property type="term" value="P:methylation"/>
    <property type="evidence" value="ECO:0007669"/>
    <property type="project" value="UniProtKB-KW"/>
</dbReference>
<dbReference type="PANTHER" id="PTHR43191:SF2">
    <property type="entry name" value="RRNA METHYLTRANSFERASE 3, MITOCHONDRIAL"/>
    <property type="match status" value="1"/>
</dbReference>
<comment type="similarity">
    <text evidence="1">Belongs to the class IV-like SAM-binding methyltransferase superfamily. RNA methyltransferase TrmH family.</text>
</comment>
<evidence type="ECO:0000313" key="5">
    <source>
        <dbReference type="EMBL" id="SPQ00672.1"/>
    </source>
</evidence>
<sequence>MEFLKITSAANPRIKEAIRLRERRHAEGENLIVIEGMRVIETALSAGVKIHEIFFTNHFGTGKEGRAILKTLAKKGVSIIEIAEPLLRKISDTETPQGIIAVVSYELSSLESLPALQNPLYAVADGVREPGNLGTIARISDAAGADAVILLEETCDILISKAVRATAGSIFHIPVVRARSETFVKWLHDRGIMLTVTSRDSALSVFDAKLDGPVALVFGNEAQGISSVIRKAADLSLKIPIYGKAESINVAMAAAVCIYEAARQRKSGQGCNGL</sequence>
<dbReference type="GO" id="GO:0005737">
    <property type="term" value="C:cytoplasm"/>
    <property type="evidence" value="ECO:0007669"/>
    <property type="project" value="UniProtKB-ARBA"/>
</dbReference>
<organism evidence="5 6">
    <name type="scientific">Candidatus Sulfobium mesophilum</name>
    <dbReference type="NCBI Taxonomy" id="2016548"/>
    <lineage>
        <taxon>Bacteria</taxon>
        <taxon>Pseudomonadati</taxon>
        <taxon>Nitrospirota</taxon>
        <taxon>Nitrospiria</taxon>
        <taxon>Nitrospirales</taxon>
        <taxon>Nitrospiraceae</taxon>
        <taxon>Candidatus Sulfobium</taxon>
    </lineage>
</organism>
<evidence type="ECO:0000256" key="3">
    <source>
        <dbReference type="ARBA" id="ARBA00022679"/>
    </source>
</evidence>
<dbReference type="AlphaFoldDB" id="A0A2U3QH00"/>
<dbReference type="InterPro" id="IPR001537">
    <property type="entry name" value="SpoU_MeTrfase"/>
</dbReference>
<dbReference type="GO" id="GO:0003723">
    <property type="term" value="F:RNA binding"/>
    <property type="evidence" value="ECO:0007669"/>
    <property type="project" value="InterPro"/>
</dbReference>
<dbReference type="InterPro" id="IPR013123">
    <property type="entry name" value="SpoU_subst-bd"/>
</dbReference>
<dbReference type="SMART" id="SM00967">
    <property type="entry name" value="SpoU_sub_bind"/>
    <property type="match status" value="1"/>
</dbReference>
<dbReference type="InterPro" id="IPR029026">
    <property type="entry name" value="tRNA_m1G_MTases_N"/>
</dbReference>
<dbReference type="Gene3D" id="3.40.1280.10">
    <property type="match status" value="1"/>
</dbReference>
<dbReference type="SUPFAM" id="SSF75217">
    <property type="entry name" value="alpha/beta knot"/>
    <property type="match status" value="1"/>
</dbReference>
<accession>A0A2U3QH00</accession>
<dbReference type="OrthoDB" id="9785673at2"/>
<dbReference type="Pfam" id="PF22435">
    <property type="entry name" value="MRM3-like_sub_bind"/>
    <property type="match status" value="1"/>
</dbReference>
<proteinExistence type="inferred from homology"/>
<dbReference type="CDD" id="cd18095">
    <property type="entry name" value="SpoU-like_rRNA-MTase"/>
    <property type="match status" value="1"/>
</dbReference>
<dbReference type="Gene3D" id="3.30.1330.30">
    <property type="match status" value="1"/>
</dbReference>
<feature type="domain" description="RNA 2-O ribose methyltransferase substrate binding" evidence="4">
    <location>
        <begin position="33"/>
        <end position="108"/>
    </location>
</feature>
<evidence type="ECO:0000256" key="2">
    <source>
        <dbReference type="ARBA" id="ARBA00022603"/>
    </source>
</evidence>
<dbReference type="InterPro" id="IPR053888">
    <property type="entry name" value="MRM3-like_sub_bind"/>
</dbReference>